<keyword evidence="1" id="KW-0472">Membrane</keyword>
<comment type="caution">
    <text evidence="2">The sequence shown here is derived from an EMBL/GenBank/DDBJ whole genome shotgun (WGS) entry which is preliminary data.</text>
</comment>
<evidence type="ECO:0000313" key="3">
    <source>
        <dbReference type="Proteomes" id="UP000783037"/>
    </source>
</evidence>
<evidence type="ECO:0000256" key="1">
    <source>
        <dbReference type="SAM" id="Phobius"/>
    </source>
</evidence>
<protein>
    <submittedName>
        <fullName evidence="2">Uncharacterized protein</fullName>
    </submittedName>
</protein>
<keyword evidence="1" id="KW-1133">Transmembrane helix</keyword>
<feature type="transmembrane region" description="Helical" evidence="1">
    <location>
        <begin position="90"/>
        <end position="110"/>
    </location>
</feature>
<dbReference type="RefSeq" id="WP_303739548.1">
    <property type="nucleotide sequence ID" value="NZ_SUTK01000063.1"/>
</dbReference>
<organism evidence="2 3">
    <name type="scientific">Methanobrevibacter thaueri</name>
    <dbReference type="NCBI Taxonomy" id="190975"/>
    <lineage>
        <taxon>Archaea</taxon>
        <taxon>Methanobacteriati</taxon>
        <taxon>Methanobacteriota</taxon>
        <taxon>Methanomada group</taxon>
        <taxon>Methanobacteria</taxon>
        <taxon>Methanobacteriales</taxon>
        <taxon>Methanobacteriaceae</taxon>
        <taxon>Methanobrevibacter</taxon>
    </lineage>
</organism>
<reference evidence="2" key="1">
    <citation type="submission" date="2019-04" db="EMBL/GenBank/DDBJ databases">
        <title>Evolution of Biomass-Degrading Anaerobic Consortia Revealed by Metagenomics.</title>
        <authorList>
            <person name="Peng X."/>
        </authorList>
    </citation>
    <scope>NUCLEOTIDE SEQUENCE</scope>
    <source>
        <strain evidence="2">SIG18</strain>
    </source>
</reference>
<evidence type="ECO:0000313" key="2">
    <source>
        <dbReference type="EMBL" id="MBE6502459.1"/>
    </source>
</evidence>
<proteinExistence type="predicted"/>
<dbReference type="EMBL" id="SUTK01000063">
    <property type="protein sequence ID" value="MBE6502459.1"/>
    <property type="molecule type" value="Genomic_DNA"/>
</dbReference>
<name>A0A8T3VC10_9EURY</name>
<gene>
    <name evidence="2" type="ORF">E7Z79_08480</name>
</gene>
<dbReference type="Proteomes" id="UP000783037">
    <property type="component" value="Unassembled WGS sequence"/>
</dbReference>
<sequence length="300" mass="34410">MTSGNPKLIEIRRLTAPLTIKDFKAYDHQGNLLKCSETLTDVRFILEPKENILNDDEIMQYAPESKSASKIRLKRGYGGIKDVLSVHESLPWILGLYYVILICIALPVTFSKNIAGMYLILVLVILPLLYLYHLFNFKRYTKSTVKEPVKETKKVETPVQTAVVEESAGLESLKKYEKEINNLNVLFNVREEVVRELIEKRFEPPQITYDKFISSIDHCHKLFYEQSDGALNIINLAAEDSPRVHDELENKIEAMKKIINQIEDLTNELVINISSSGDSTDEVKNLLDDMENLIESVKDY</sequence>
<feature type="transmembrane region" description="Helical" evidence="1">
    <location>
        <begin position="116"/>
        <end position="135"/>
    </location>
</feature>
<dbReference type="AlphaFoldDB" id="A0A8T3VC10"/>
<keyword evidence="1" id="KW-0812">Transmembrane</keyword>
<accession>A0A8T3VC10</accession>